<dbReference type="InterPro" id="IPR015927">
    <property type="entry name" value="Peptidase_S24_S26A/B/C"/>
</dbReference>
<evidence type="ECO:0000313" key="6">
    <source>
        <dbReference type="Proteomes" id="UP000295626"/>
    </source>
</evidence>
<dbReference type="EMBL" id="SMKE01000127">
    <property type="protein sequence ID" value="TDC00070.1"/>
    <property type="molecule type" value="Genomic_DNA"/>
</dbReference>
<proteinExistence type="predicted"/>
<dbReference type="Proteomes" id="UP000295626">
    <property type="component" value="Unassembled WGS sequence"/>
</dbReference>
<evidence type="ECO:0000256" key="1">
    <source>
        <dbReference type="ARBA" id="ARBA00004308"/>
    </source>
</evidence>
<keyword evidence="2" id="KW-0645">Protease</keyword>
<evidence type="ECO:0000259" key="4">
    <source>
        <dbReference type="Pfam" id="PF00717"/>
    </source>
</evidence>
<evidence type="ECO:0000256" key="2">
    <source>
        <dbReference type="ARBA" id="ARBA00022670"/>
    </source>
</evidence>
<feature type="domain" description="Peptidase S24/S26A/S26B/S26C" evidence="4">
    <location>
        <begin position="3"/>
        <end position="66"/>
    </location>
</feature>
<comment type="subcellular location">
    <subcellularLocation>
        <location evidence="1">Endomembrane system</location>
    </subcellularLocation>
</comment>
<dbReference type="InterPro" id="IPR036286">
    <property type="entry name" value="LexA/Signal_pep-like_sf"/>
</dbReference>
<protein>
    <submittedName>
        <fullName evidence="5">S26 family signal peptidase</fullName>
    </submittedName>
</protein>
<keyword evidence="3" id="KW-0378">Hydrolase</keyword>
<keyword evidence="6" id="KW-1185">Reference proteome</keyword>
<feature type="non-terminal residue" evidence="5">
    <location>
        <position position="1"/>
    </location>
</feature>
<dbReference type="InterPro" id="IPR019756">
    <property type="entry name" value="Pept_S26A_signal_pept_1_Ser-AS"/>
</dbReference>
<evidence type="ECO:0000313" key="5">
    <source>
        <dbReference type="EMBL" id="TDC00070.1"/>
    </source>
</evidence>
<gene>
    <name evidence="5" type="ORF">E1091_05630</name>
</gene>
<dbReference type="CDD" id="cd06530">
    <property type="entry name" value="S26_SPase_I"/>
    <property type="match status" value="1"/>
</dbReference>
<comment type="caution">
    <text evidence="5">The sequence shown here is derived from an EMBL/GenBank/DDBJ whole genome shotgun (WGS) entry which is preliminary data.</text>
</comment>
<dbReference type="PROSITE" id="PS00501">
    <property type="entry name" value="SPASE_I_1"/>
    <property type="match status" value="1"/>
</dbReference>
<reference evidence="5 6" key="1">
    <citation type="submission" date="2019-02" db="EMBL/GenBank/DDBJ databases">
        <title>Draft genome sequences of novel Actinobacteria.</title>
        <authorList>
            <person name="Sahin N."/>
            <person name="Ay H."/>
            <person name="Saygin H."/>
        </authorList>
    </citation>
    <scope>NUCLEOTIDE SEQUENCE [LARGE SCALE GENOMIC DNA]</scope>
    <source>
        <strain evidence="5 6">JCM 30529</strain>
    </source>
</reference>
<dbReference type="Gene3D" id="2.10.109.10">
    <property type="entry name" value="Umud Fragment, subunit A"/>
    <property type="match status" value="1"/>
</dbReference>
<evidence type="ECO:0000256" key="3">
    <source>
        <dbReference type="ARBA" id="ARBA00022801"/>
    </source>
</evidence>
<sequence length="93" mass="9961">GLYRVEGTSMEPALPEGTLALGVRAGRISPGDVVVIRDPFGPGLVVKRVDSAQQRGRVLWLVGDNPVGTVDSRAWGWVASSRVRARVVLAVKR</sequence>
<accession>A0ABY2DJ96</accession>
<dbReference type="SUPFAM" id="SSF51306">
    <property type="entry name" value="LexA/Signal peptidase"/>
    <property type="match status" value="1"/>
</dbReference>
<name>A0ABY2DJ96_9ACTN</name>
<dbReference type="Pfam" id="PF00717">
    <property type="entry name" value="Peptidase_S24"/>
    <property type="match status" value="1"/>
</dbReference>
<organism evidence="5 6">
    <name type="scientific">Micromonospora fluostatini</name>
    <dbReference type="NCBI Taxonomy" id="1629071"/>
    <lineage>
        <taxon>Bacteria</taxon>
        <taxon>Bacillati</taxon>
        <taxon>Actinomycetota</taxon>
        <taxon>Actinomycetes</taxon>
        <taxon>Micromonosporales</taxon>
        <taxon>Micromonosporaceae</taxon>
        <taxon>Micromonospora</taxon>
    </lineage>
</organism>
<dbReference type="InterPro" id="IPR019533">
    <property type="entry name" value="Peptidase_S26"/>
</dbReference>